<dbReference type="EMBL" id="JALNTZ010000670">
    <property type="protein sequence ID" value="KAJ3632095.1"/>
    <property type="molecule type" value="Genomic_DNA"/>
</dbReference>
<dbReference type="Pfam" id="PF02033">
    <property type="entry name" value="RBFA"/>
    <property type="match status" value="1"/>
</dbReference>
<dbReference type="AlphaFoldDB" id="A0AA38M060"/>
<dbReference type="PROSITE" id="PS01319">
    <property type="entry name" value="RBFA"/>
    <property type="match status" value="1"/>
</dbReference>
<dbReference type="NCBIfam" id="TIGR00082">
    <property type="entry name" value="rbfA"/>
    <property type="match status" value="1"/>
</dbReference>
<proteinExistence type="inferred from homology"/>
<evidence type="ECO:0008006" key="3">
    <source>
        <dbReference type="Google" id="ProtNLM"/>
    </source>
</evidence>
<reference evidence="1" key="1">
    <citation type="journal article" date="2023" name="G3 (Bethesda)">
        <title>Whole genome assemblies of Zophobas morio and Tenebrio molitor.</title>
        <authorList>
            <person name="Kaur S."/>
            <person name="Stinson S.A."/>
            <person name="diCenzo G.C."/>
        </authorList>
    </citation>
    <scope>NUCLEOTIDE SEQUENCE</scope>
    <source>
        <strain evidence="1">QUZm001</strain>
    </source>
</reference>
<gene>
    <name evidence="1" type="ORF">Zmor_022105</name>
</gene>
<organism evidence="1 2">
    <name type="scientific">Zophobas morio</name>
    <dbReference type="NCBI Taxonomy" id="2755281"/>
    <lineage>
        <taxon>Eukaryota</taxon>
        <taxon>Metazoa</taxon>
        <taxon>Ecdysozoa</taxon>
        <taxon>Arthropoda</taxon>
        <taxon>Hexapoda</taxon>
        <taxon>Insecta</taxon>
        <taxon>Pterygota</taxon>
        <taxon>Neoptera</taxon>
        <taxon>Endopterygota</taxon>
        <taxon>Coleoptera</taxon>
        <taxon>Polyphaga</taxon>
        <taxon>Cucujiformia</taxon>
        <taxon>Tenebrionidae</taxon>
        <taxon>Zophobas</taxon>
    </lineage>
</organism>
<protein>
    <recommendedName>
        <fullName evidence="3">Ribosome-binding factor A</fullName>
    </recommendedName>
</protein>
<dbReference type="GO" id="GO:0043024">
    <property type="term" value="F:ribosomal small subunit binding"/>
    <property type="evidence" value="ECO:0007669"/>
    <property type="project" value="TreeGrafter"/>
</dbReference>
<dbReference type="Proteomes" id="UP001168821">
    <property type="component" value="Unassembled WGS sequence"/>
</dbReference>
<dbReference type="InterPro" id="IPR020053">
    <property type="entry name" value="Ribosome-bd_factorA_CS"/>
</dbReference>
<dbReference type="HAMAP" id="MF_00003">
    <property type="entry name" value="RbfA"/>
    <property type="match status" value="1"/>
</dbReference>
<dbReference type="PANTHER" id="PTHR33515:SF1">
    <property type="entry name" value="RIBOSOME-BINDING FACTOR A, CHLOROPLASTIC-RELATED"/>
    <property type="match status" value="1"/>
</dbReference>
<dbReference type="GO" id="GO:0006364">
    <property type="term" value="P:rRNA processing"/>
    <property type="evidence" value="ECO:0007669"/>
    <property type="project" value="InterPro"/>
</dbReference>
<dbReference type="PANTHER" id="PTHR33515">
    <property type="entry name" value="RIBOSOME-BINDING FACTOR A, CHLOROPLASTIC-RELATED"/>
    <property type="match status" value="1"/>
</dbReference>
<dbReference type="SUPFAM" id="SSF89919">
    <property type="entry name" value="Ribosome-binding factor A, RbfA"/>
    <property type="match status" value="1"/>
</dbReference>
<sequence length="116" mass="13512">MANEIKVEKTQSTILRELNLILGKEFPETTYLKTFTIHEVKLTNDMSHARVFYSSFDANASEEDLKTEIDENLKEIRMLLAGKVEMRAVPELTFEYDKSLENANRIEEILKDIKKD</sequence>
<keyword evidence="2" id="KW-1185">Reference proteome</keyword>
<dbReference type="InterPro" id="IPR023799">
    <property type="entry name" value="RbfA_dom_sf"/>
</dbReference>
<comment type="caution">
    <text evidence="1">The sequence shown here is derived from an EMBL/GenBank/DDBJ whole genome shotgun (WGS) entry which is preliminary data.</text>
</comment>
<accession>A0AA38M060</accession>
<name>A0AA38M060_9CUCU</name>
<dbReference type="InterPro" id="IPR000238">
    <property type="entry name" value="RbfA"/>
</dbReference>
<dbReference type="Gene3D" id="3.30.300.20">
    <property type="match status" value="1"/>
</dbReference>
<evidence type="ECO:0000313" key="2">
    <source>
        <dbReference type="Proteomes" id="UP001168821"/>
    </source>
</evidence>
<dbReference type="GO" id="GO:0005829">
    <property type="term" value="C:cytosol"/>
    <property type="evidence" value="ECO:0007669"/>
    <property type="project" value="TreeGrafter"/>
</dbReference>
<dbReference type="InterPro" id="IPR015946">
    <property type="entry name" value="KH_dom-like_a/b"/>
</dbReference>
<evidence type="ECO:0000313" key="1">
    <source>
        <dbReference type="EMBL" id="KAJ3632095.1"/>
    </source>
</evidence>